<dbReference type="RefSeq" id="WP_307225298.1">
    <property type="nucleotide sequence ID" value="NZ_CP116940.1"/>
</dbReference>
<proteinExistence type="predicted"/>
<evidence type="ECO:0000313" key="1">
    <source>
        <dbReference type="EMBL" id="MDQ0205049.1"/>
    </source>
</evidence>
<keyword evidence="2" id="KW-1185">Reference proteome</keyword>
<name>A0ABT9YDE0_9FIRM</name>
<comment type="caution">
    <text evidence="1">The sequence shown here is derived from an EMBL/GenBank/DDBJ whole genome shotgun (WGS) entry which is preliminary data.</text>
</comment>
<sequence>MKKKTYSNKDKNIVLIYYNSTDIDFFGCIVKEIEKYLTNANCVPIKIDFGMTDWQKDLQNAISERVYFSIGFNSAGIGLCENGTLLCQLFNYPHISLMTEVPYHFLSKYLTEPGIDNRNNIILHLERIDNFYIKQLQSEKEQFKTHPFFFGGVKSEKSSQDKDIDIIFSGSFAGSPVREWNRQMIPVFVKSI</sequence>
<accession>A0ABT9YDE0</accession>
<dbReference type="EMBL" id="JAUSUE010000027">
    <property type="protein sequence ID" value="MDQ0205049.1"/>
    <property type="molecule type" value="Genomic_DNA"/>
</dbReference>
<evidence type="ECO:0000313" key="2">
    <source>
        <dbReference type="Proteomes" id="UP001239167"/>
    </source>
</evidence>
<dbReference type="Proteomes" id="UP001239167">
    <property type="component" value="Unassembled WGS sequence"/>
</dbReference>
<gene>
    <name evidence="1" type="ORF">J2S01_002787</name>
</gene>
<protein>
    <submittedName>
        <fullName evidence="1">Uncharacterized protein</fullName>
    </submittedName>
</protein>
<organism evidence="1 2">
    <name type="scientific">Pectinatus haikarae</name>
    <dbReference type="NCBI Taxonomy" id="349096"/>
    <lineage>
        <taxon>Bacteria</taxon>
        <taxon>Bacillati</taxon>
        <taxon>Bacillota</taxon>
        <taxon>Negativicutes</taxon>
        <taxon>Selenomonadales</taxon>
        <taxon>Selenomonadaceae</taxon>
        <taxon>Pectinatus</taxon>
    </lineage>
</organism>
<reference evidence="1 2" key="1">
    <citation type="submission" date="2023-07" db="EMBL/GenBank/DDBJ databases">
        <title>Genomic Encyclopedia of Type Strains, Phase IV (KMG-IV): sequencing the most valuable type-strain genomes for metagenomic binning, comparative biology and taxonomic classification.</title>
        <authorList>
            <person name="Goeker M."/>
        </authorList>
    </citation>
    <scope>NUCLEOTIDE SEQUENCE [LARGE SCALE GENOMIC DNA]</scope>
    <source>
        <strain evidence="1 2">DSM 16980</strain>
    </source>
</reference>